<dbReference type="Gene3D" id="1.20.1280.50">
    <property type="match status" value="1"/>
</dbReference>
<evidence type="ECO:0008006" key="3">
    <source>
        <dbReference type="Google" id="ProtNLM"/>
    </source>
</evidence>
<protein>
    <recommendedName>
        <fullName evidence="3">F-box domain-containing protein</fullName>
    </recommendedName>
</protein>
<accession>A0ABP1DBC9</accession>
<organism evidence="1 2">
    <name type="scientific">Somion occarium</name>
    <dbReference type="NCBI Taxonomy" id="3059160"/>
    <lineage>
        <taxon>Eukaryota</taxon>
        <taxon>Fungi</taxon>
        <taxon>Dikarya</taxon>
        <taxon>Basidiomycota</taxon>
        <taxon>Agaricomycotina</taxon>
        <taxon>Agaricomycetes</taxon>
        <taxon>Polyporales</taxon>
        <taxon>Cerrenaceae</taxon>
        <taxon>Somion</taxon>
    </lineage>
</organism>
<evidence type="ECO:0000313" key="1">
    <source>
        <dbReference type="EMBL" id="CAL1705166.1"/>
    </source>
</evidence>
<dbReference type="InterPro" id="IPR036047">
    <property type="entry name" value="F-box-like_dom_sf"/>
</dbReference>
<sequence length="573" mass="65097">MNMAAAIQNPLTLPTLLDPLSWQLPGWNEPLTSHELESHPDDSTLDKLDSSLALLSRYRNSLRPFNRLSSDILVLIFSELVAGHADPYDVKFGSYPWMGVAQVCHFWRQVALTTPILWTHLSTRYCTAALACIERSAEAALSLYICESSKDEKISQVLSAVQPHIARLRHLYVPSNMLKDDNDHIHQVLQPLVNSTAPALETFETIKIRANAGWIPMPALFTGSTPSLTRLKVHFMLPQLRSVTFGKLQVLSFTGRKHTPITLPASELLDILEACPLLQSLKTEKVNFTPARDNESRKIPLDHLQVLQLGRTKASAVADIMKRLIIPGCAIRLKVHFDRYEDNKFYMGIPLPHELELNHPLRDIRKFYVQFMNGYEGVEIFGSTAHHPFHIHGFVEQDTLSNLGDMDTIAGTVFQSIIKAFDLEAVEDFAMTEYRNNYRWTGLNKKNWMDTFRRMPKLKVFRLTSDGSYDEGYSRAILAALSERDERTGNLFCPQLDAIDVNGDKTWSSLQCYIIAKDRLENGHPLKRVSMRLGHYASFSDSADTDLPRLREYVEQVDLEPQDIELPPFPKSP</sequence>
<dbReference type="EMBL" id="OZ037946">
    <property type="protein sequence ID" value="CAL1705166.1"/>
    <property type="molecule type" value="Genomic_DNA"/>
</dbReference>
<dbReference type="PANTHER" id="PTHR38926">
    <property type="entry name" value="F-BOX DOMAIN CONTAINING PROTEIN, EXPRESSED"/>
    <property type="match status" value="1"/>
</dbReference>
<name>A0ABP1DBC9_9APHY</name>
<dbReference type="Proteomes" id="UP001497453">
    <property type="component" value="Chromosome 3"/>
</dbReference>
<dbReference type="PANTHER" id="PTHR38926:SF5">
    <property type="entry name" value="F-BOX AND LEUCINE-RICH REPEAT PROTEIN 6"/>
    <property type="match status" value="1"/>
</dbReference>
<reference evidence="2" key="1">
    <citation type="submission" date="2024-04" db="EMBL/GenBank/DDBJ databases">
        <authorList>
            <person name="Shaw F."/>
            <person name="Minotto A."/>
        </authorList>
    </citation>
    <scope>NUCLEOTIDE SEQUENCE [LARGE SCALE GENOMIC DNA]</scope>
</reference>
<evidence type="ECO:0000313" key="2">
    <source>
        <dbReference type="Proteomes" id="UP001497453"/>
    </source>
</evidence>
<gene>
    <name evidence="1" type="ORF">GFSPODELE1_LOCUS5306</name>
</gene>
<proteinExistence type="predicted"/>
<keyword evidence="2" id="KW-1185">Reference proteome</keyword>
<dbReference type="SUPFAM" id="SSF81383">
    <property type="entry name" value="F-box domain"/>
    <property type="match status" value="1"/>
</dbReference>